<dbReference type="STRING" id="236814.IX39_13025"/>
<dbReference type="Pfam" id="PF00072">
    <property type="entry name" value="Response_reg"/>
    <property type="match status" value="1"/>
</dbReference>
<keyword evidence="3" id="KW-0808">Transferase</keyword>
<dbReference type="InterPro" id="IPR001789">
    <property type="entry name" value="Sig_transdc_resp-reg_receiver"/>
</dbReference>
<gene>
    <name evidence="3" type="ORF">IX39_13025</name>
</gene>
<dbReference type="PANTHER" id="PTHR45566">
    <property type="entry name" value="HTH-TYPE TRANSCRIPTIONAL REGULATOR YHJB-RELATED"/>
    <property type="match status" value="1"/>
</dbReference>
<keyword evidence="1" id="KW-0597">Phosphoprotein</keyword>
<evidence type="ECO:0000256" key="1">
    <source>
        <dbReference type="PROSITE-ProRule" id="PRU00169"/>
    </source>
</evidence>
<reference evidence="3 4" key="1">
    <citation type="submission" date="2014-07" db="EMBL/GenBank/DDBJ databases">
        <title>Genome of Chryseobacterium formosense LMG 24722.</title>
        <authorList>
            <person name="Pipes S.E."/>
            <person name="Stropko S.J."/>
            <person name="Newman J.D."/>
        </authorList>
    </citation>
    <scope>NUCLEOTIDE SEQUENCE [LARGE SCALE GENOMIC DNA]</scope>
    <source>
        <strain evidence="3 4">LMG 24722</strain>
    </source>
</reference>
<dbReference type="Gene3D" id="3.40.50.2300">
    <property type="match status" value="1"/>
</dbReference>
<feature type="domain" description="Response regulatory" evidence="2">
    <location>
        <begin position="4"/>
        <end position="132"/>
    </location>
</feature>
<dbReference type="eggNOG" id="COG2197">
    <property type="taxonomic scope" value="Bacteria"/>
</dbReference>
<comment type="caution">
    <text evidence="3">The sequence shown here is derived from an EMBL/GenBank/DDBJ whole genome shotgun (WGS) entry which is preliminary data.</text>
</comment>
<dbReference type="EMBL" id="JPRP01000002">
    <property type="protein sequence ID" value="KFE98362.1"/>
    <property type="molecule type" value="Genomic_DNA"/>
</dbReference>
<dbReference type="PROSITE" id="PS50110">
    <property type="entry name" value="RESPONSE_REGULATORY"/>
    <property type="match status" value="1"/>
</dbReference>
<dbReference type="GO" id="GO:0016301">
    <property type="term" value="F:kinase activity"/>
    <property type="evidence" value="ECO:0007669"/>
    <property type="project" value="UniProtKB-KW"/>
</dbReference>
<evidence type="ECO:0000313" key="3">
    <source>
        <dbReference type="EMBL" id="KFE98362.1"/>
    </source>
</evidence>
<keyword evidence="4" id="KW-1185">Reference proteome</keyword>
<sequence length="220" mass="25299">MFKKILIAEDHEVRNLGVVNALTELQIDHFDFVSYCDDALKRIKTAEAEKEPYDLLITDLSFDKDHFQQNLKSGQELIREVKNIDPKLKIIAFSIENKPKVIDDLFKILSIDGFVSKGRHDGKELRNTIKKIFKGEKVIPQEILNSIRNAPLEITENDELLLTLLAKGFTQSEIEDHFKQNNITPNSKSSIEKRLNELREIFNAKNNIELVVICKDLGII</sequence>
<proteinExistence type="predicted"/>
<dbReference type="GO" id="GO:0000160">
    <property type="term" value="P:phosphorelay signal transduction system"/>
    <property type="evidence" value="ECO:0007669"/>
    <property type="project" value="InterPro"/>
</dbReference>
<keyword evidence="3" id="KW-0418">Kinase</keyword>
<dbReference type="SUPFAM" id="SSF52172">
    <property type="entry name" value="CheY-like"/>
    <property type="match status" value="1"/>
</dbReference>
<dbReference type="SMART" id="SM00448">
    <property type="entry name" value="REC"/>
    <property type="match status" value="1"/>
</dbReference>
<dbReference type="AlphaFoldDB" id="A0A085Z1P9"/>
<dbReference type="InterPro" id="IPR051015">
    <property type="entry name" value="EvgA-like"/>
</dbReference>
<evidence type="ECO:0000313" key="4">
    <source>
        <dbReference type="Proteomes" id="UP000028713"/>
    </source>
</evidence>
<dbReference type="PANTHER" id="PTHR45566:SF1">
    <property type="entry name" value="HTH-TYPE TRANSCRIPTIONAL REGULATOR YHJB-RELATED"/>
    <property type="match status" value="1"/>
</dbReference>
<dbReference type="Proteomes" id="UP000028713">
    <property type="component" value="Unassembled WGS sequence"/>
</dbReference>
<evidence type="ECO:0000259" key="2">
    <source>
        <dbReference type="PROSITE" id="PS50110"/>
    </source>
</evidence>
<feature type="modified residue" description="4-aspartylphosphate" evidence="1">
    <location>
        <position position="59"/>
    </location>
</feature>
<dbReference type="InterPro" id="IPR011006">
    <property type="entry name" value="CheY-like_superfamily"/>
</dbReference>
<accession>A0A085Z1P9</accession>
<protein>
    <submittedName>
        <fullName evidence="3">Histidine kinase</fullName>
    </submittedName>
</protein>
<organism evidence="3 4">
    <name type="scientific">Chryseobacterium formosense</name>
    <dbReference type="NCBI Taxonomy" id="236814"/>
    <lineage>
        <taxon>Bacteria</taxon>
        <taxon>Pseudomonadati</taxon>
        <taxon>Bacteroidota</taxon>
        <taxon>Flavobacteriia</taxon>
        <taxon>Flavobacteriales</taxon>
        <taxon>Weeksellaceae</taxon>
        <taxon>Chryseobacterium group</taxon>
        <taxon>Chryseobacterium</taxon>
    </lineage>
</organism>
<dbReference type="RefSeq" id="WP_034677569.1">
    <property type="nucleotide sequence ID" value="NZ_FPAP01000006.1"/>
</dbReference>
<dbReference type="OrthoDB" id="659223at2"/>
<name>A0A085Z1P9_9FLAO</name>